<dbReference type="PROSITE" id="PS50240">
    <property type="entry name" value="TRYPSIN_DOM"/>
    <property type="match status" value="1"/>
</dbReference>
<dbReference type="SUPFAM" id="SSF50494">
    <property type="entry name" value="Trypsin-like serine proteases"/>
    <property type="match status" value="1"/>
</dbReference>
<dbReference type="InterPro" id="IPR001254">
    <property type="entry name" value="Trypsin_dom"/>
</dbReference>
<reference evidence="10" key="1">
    <citation type="submission" date="2019-08" db="EMBL/GenBank/DDBJ databases">
        <title>The genome of the North American firefly Photinus pyralis.</title>
        <authorList>
            <consortium name="Photinus pyralis genome working group"/>
            <person name="Fallon T.R."/>
            <person name="Sander Lower S.E."/>
            <person name="Weng J.-K."/>
        </authorList>
    </citation>
    <scope>NUCLEOTIDE SEQUENCE</scope>
    <source>
        <strain evidence="10">TRF0915ILg1</strain>
        <tissue evidence="10">Whole body</tissue>
    </source>
</reference>
<feature type="domain" description="Peptidase S1" evidence="9">
    <location>
        <begin position="26"/>
        <end position="248"/>
    </location>
</feature>
<evidence type="ECO:0000313" key="11">
    <source>
        <dbReference type="Proteomes" id="UP000801492"/>
    </source>
</evidence>
<dbReference type="PROSITE" id="PS00135">
    <property type="entry name" value="TRYPSIN_SER"/>
    <property type="match status" value="1"/>
</dbReference>
<evidence type="ECO:0000256" key="8">
    <source>
        <dbReference type="SAM" id="SignalP"/>
    </source>
</evidence>
<evidence type="ECO:0000256" key="4">
    <source>
        <dbReference type="ARBA" id="ARBA00022801"/>
    </source>
</evidence>
<evidence type="ECO:0000256" key="5">
    <source>
        <dbReference type="ARBA" id="ARBA00022825"/>
    </source>
</evidence>
<sequence length="251" mass="27377">MFRLVFIVALIAPTYGWHVAQPHENIVGGKDTEIEDHPYQLSFQVNNTHMCGASLIRSNVAVTAAHCAKDVGDLKRFLSVRAGTSVLHKGGQVAKILEICDHPKYDADTYDYDVSVLLLKRPLALGARVKIIRRQPVNKEVPTGAVATVTGWGRLKENGLHLAKLHEVQVPKISFSECAEFYCRHNKIVTATMVCFGFIKGVKDACEGDSGGPLVIDGMLVGVVSWGPGVYAKISHPEINSHIIECLGKIP</sequence>
<proteinExistence type="inferred from homology"/>
<evidence type="ECO:0000256" key="1">
    <source>
        <dbReference type="ARBA" id="ARBA00004239"/>
    </source>
</evidence>
<name>A0A8K0DIN0_IGNLU</name>
<keyword evidence="8" id="KW-0732">Signal</keyword>
<dbReference type="EMBL" id="VTPC01001779">
    <property type="protein sequence ID" value="KAF2901225.1"/>
    <property type="molecule type" value="Genomic_DNA"/>
</dbReference>
<evidence type="ECO:0000256" key="7">
    <source>
        <dbReference type="RuleBase" id="RU363034"/>
    </source>
</evidence>
<dbReference type="Pfam" id="PF00089">
    <property type="entry name" value="Trypsin"/>
    <property type="match status" value="1"/>
</dbReference>
<keyword evidence="5 7" id="KW-0720">Serine protease</keyword>
<comment type="similarity">
    <text evidence="2">Belongs to the peptidase S1 family.</text>
</comment>
<dbReference type="GO" id="GO:0006508">
    <property type="term" value="P:proteolysis"/>
    <property type="evidence" value="ECO:0007669"/>
    <property type="project" value="UniProtKB-KW"/>
</dbReference>
<dbReference type="PRINTS" id="PR00722">
    <property type="entry name" value="CHYMOTRYPSIN"/>
</dbReference>
<dbReference type="FunFam" id="2.40.10.10:FF:000036">
    <property type="entry name" value="Trypsin beta"/>
    <property type="match status" value="1"/>
</dbReference>
<keyword evidence="3 7" id="KW-0645">Protease</keyword>
<dbReference type="PANTHER" id="PTHR24276:SF91">
    <property type="entry name" value="AT26814P-RELATED"/>
    <property type="match status" value="1"/>
</dbReference>
<dbReference type="PROSITE" id="PS00134">
    <property type="entry name" value="TRYPSIN_HIS"/>
    <property type="match status" value="1"/>
</dbReference>
<dbReference type="FunFam" id="2.40.10.10:FF:000068">
    <property type="entry name" value="transmembrane protease serine 2"/>
    <property type="match status" value="1"/>
</dbReference>
<comment type="caution">
    <text evidence="10">The sequence shown here is derived from an EMBL/GenBank/DDBJ whole genome shotgun (WGS) entry which is preliminary data.</text>
</comment>
<keyword evidence="11" id="KW-1185">Reference proteome</keyword>
<evidence type="ECO:0000256" key="2">
    <source>
        <dbReference type="ARBA" id="ARBA00007664"/>
    </source>
</evidence>
<evidence type="ECO:0000259" key="9">
    <source>
        <dbReference type="PROSITE" id="PS50240"/>
    </source>
</evidence>
<evidence type="ECO:0000256" key="6">
    <source>
        <dbReference type="ARBA" id="ARBA00023157"/>
    </source>
</evidence>
<dbReference type="InterPro" id="IPR018114">
    <property type="entry name" value="TRYPSIN_HIS"/>
</dbReference>
<accession>A0A8K0DIN0</accession>
<dbReference type="GO" id="GO:0005576">
    <property type="term" value="C:extracellular region"/>
    <property type="evidence" value="ECO:0007669"/>
    <property type="project" value="UniProtKB-SubCell"/>
</dbReference>
<dbReference type="InterPro" id="IPR009003">
    <property type="entry name" value="Peptidase_S1_PA"/>
</dbReference>
<dbReference type="Gene3D" id="2.40.10.10">
    <property type="entry name" value="Trypsin-like serine proteases"/>
    <property type="match status" value="1"/>
</dbReference>
<dbReference type="AlphaFoldDB" id="A0A8K0DIN0"/>
<gene>
    <name evidence="10" type="ORF">ILUMI_04961</name>
</gene>
<dbReference type="Proteomes" id="UP000801492">
    <property type="component" value="Unassembled WGS sequence"/>
</dbReference>
<evidence type="ECO:0000313" key="10">
    <source>
        <dbReference type="EMBL" id="KAF2901225.1"/>
    </source>
</evidence>
<comment type="subcellular location">
    <subcellularLocation>
        <location evidence="1">Secreted</location>
        <location evidence="1">Extracellular space</location>
    </subcellularLocation>
</comment>
<dbReference type="OrthoDB" id="546450at2759"/>
<keyword evidence="4 7" id="KW-0378">Hydrolase</keyword>
<evidence type="ECO:0000256" key="3">
    <source>
        <dbReference type="ARBA" id="ARBA00022670"/>
    </source>
</evidence>
<dbReference type="InterPro" id="IPR043504">
    <property type="entry name" value="Peptidase_S1_PA_chymotrypsin"/>
</dbReference>
<dbReference type="InterPro" id="IPR050430">
    <property type="entry name" value="Peptidase_S1"/>
</dbReference>
<dbReference type="InterPro" id="IPR001314">
    <property type="entry name" value="Peptidase_S1A"/>
</dbReference>
<protein>
    <recommendedName>
        <fullName evidence="9">Peptidase S1 domain-containing protein</fullName>
    </recommendedName>
</protein>
<feature type="chain" id="PRO_5035447095" description="Peptidase S1 domain-containing protein" evidence="8">
    <location>
        <begin position="17"/>
        <end position="251"/>
    </location>
</feature>
<feature type="signal peptide" evidence="8">
    <location>
        <begin position="1"/>
        <end position="16"/>
    </location>
</feature>
<dbReference type="PANTHER" id="PTHR24276">
    <property type="entry name" value="POLYSERASE-RELATED"/>
    <property type="match status" value="1"/>
</dbReference>
<dbReference type="SMART" id="SM00020">
    <property type="entry name" value="Tryp_SPc"/>
    <property type="match status" value="1"/>
</dbReference>
<dbReference type="CDD" id="cd00190">
    <property type="entry name" value="Tryp_SPc"/>
    <property type="match status" value="1"/>
</dbReference>
<dbReference type="GO" id="GO:0004252">
    <property type="term" value="F:serine-type endopeptidase activity"/>
    <property type="evidence" value="ECO:0007669"/>
    <property type="project" value="InterPro"/>
</dbReference>
<organism evidence="10 11">
    <name type="scientific">Ignelater luminosus</name>
    <name type="common">Cucubano</name>
    <name type="synonym">Pyrophorus luminosus</name>
    <dbReference type="NCBI Taxonomy" id="2038154"/>
    <lineage>
        <taxon>Eukaryota</taxon>
        <taxon>Metazoa</taxon>
        <taxon>Ecdysozoa</taxon>
        <taxon>Arthropoda</taxon>
        <taxon>Hexapoda</taxon>
        <taxon>Insecta</taxon>
        <taxon>Pterygota</taxon>
        <taxon>Neoptera</taxon>
        <taxon>Endopterygota</taxon>
        <taxon>Coleoptera</taxon>
        <taxon>Polyphaga</taxon>
        <taxon>Elateriformia</taxon>
        <taxon>Elateroidea</taxon>
        <taxon>Elateridae</taxon>
        <taxon>Agrypninae</taxon>
        <taxon>Pyrophorini</taxon>
        <taxon>Ignelater</taxon>
    </lineage>
</organism>
<dbReference type="InterPro" id="IPR033116">
    <property type="entry name" value="TRYPSIN_SER"/>
</dbReference>
<keyword evidence="6" id="KW-1015">Disulfide bond</keyword>